<dbReference type="RefSeq" id="WP_157386775.1">
    <property type="nucleotide sequence ID" value="NZ_WRPP01000001.1"/>
</dbReference>
<protein>
    <submittedName>
        <fullName evidence="2">Uncharacterized protein</fullName>
    </submittedName>
</protein>
<dbReference type="EMBL" id="WRPP01000001">
    <property type="protein sequence ID" value="MVU77430.1"/>
    <property type="molecule type" value="Genomic_DNA"/>
</dbReference>
<evidence type="ECO:0000313" key="2">
    <source>
        <dbReference type="EMBL" id="MVU77430.1"/>
    </source>
</evidence>
<gene>
    <name evidence="2" type="ORF">GPX89_09235</name>
</gene>
<feature type="region of interest" description="Disordered" evidence="1">
    <location>
        <begin position="67"/>
        <end position="90"/>
    </location>
</feature>
<dbReference type="AlphaFoldDB" id="A0A7K1USW8"/>
<sequence length="90" mass="9566">MMDAAYKARCTKEIAAMAATMKDDGSMHLAYIHGQAYGYMVADLPGDLASRVLTAISEALLEAERRGAVQTGQPTWDALSATANGEEASR</sequence>
<name>A0A7K1USW8_9NOCA</name>
<proteinExistence type="predicted"/>
<evidence type="ECO:0000313" key="3">
    <source>
        <dbReference type="Proteomes" id="UP000466794"/>
    </source>
</evidence>
<organism evidence="2 3">
    <name type="scientific">Nocardia terrae</name>
    <dbReference type="NCBI Taxonomy" id="2675851"/>
    <lineage>
        <taxon>Bacteria</taxon>
        <taxon>Bacillati</taxon>
        <taxon>Actinomycetota</taxon>
        <taxon>Actinomycetes</taxon>
        <taxon>Mycobacteriales</taxon>
        <taxon>Nocardiaceae</taxon>
        <taxon>Nocardia</taxon>
    </lineage>
</organism>
<reference evidence="2 3" key="1">
    <citation type="submission" date="2019-12" db="EMBL/GenBank/DDBJ databases">
        <title>Nocardia sp. nov. ET3-3 isolated from soil.</title>
        <authorList>
            <person name="Kanchanasin P."/>
            <person name="Tanasupawat S."/>
            <person name="Yuki M."/>
            <person name="Kudo T."/>
        </authorList>
    </citation>
    <scope>NUCLEOTIDE SEQUENCE [LARGE SCALE GENOMIC DNA]</scope>
    <source>
        <strain evidence="2 3">ET3-3</strain>
    </source>
</reference>
<dbReference type="Proteomes" id="UP000466794">
    <property type="component" value="Unassembled WGS sequence"/>
</dbReference>
<comment type="caution">
    <text evidence="2">The sequence shown here is derived from an EMBL/GenBank/DDBJ whole genome shotgun (WGS) entry which is preliminary data.</text>
</comment>
<evidence type="ECO:0000256" key="1">
    <source>
        <dbReference type="SAM" id="MobiDB-lite"/>
    </source>
</evidence>
<keyword evidence="3" id="KW-1185">Reference proteome</keyword>
<accession>A0A7K1USW8</accession>